<keyword evidence="1" id="KW-0472">Membrane</keyword>
<evidence type="ECO:0000313" key="2">
    <source>
        <dbReference type="EMBL" id="PYD77118.1"/>
    </source>
</evidence>
<sequence>MRSMAPVVVAVDMVVVRAAEDRAVVMAAVAGVAAVPVVDAVAVPAVAGVVTVAAGAIAVAGAAAAGVARAGAGPFLIRTHIMDIPAITVIPVIMDIPTAIPMADGAGAGGEHPGPLIRSWRWWRKRQQTSTIAGFLSGASVCRFRHIVAAGMK</sequence>
<dbReference type="EMBL" id="NOXG01000001">
    <property type="protein sequence ID" value="PYD77118.1"/>
    <property type="molecule type" value="Genomic_DNA"/>
</dbReference>
<evidence type="ECO:0000313" key="3">
    <source>
        <dbReference type="Proteomes" id="UP000247609"/>
    </source>
</evidence>
<feature type="transmembrane region" description="Helical" evidence="1">
    <location>
        <begin position="44"/>
        <end position="68"/>
    </location>
</feature>
<gene>
    <name evidence="2" type="ORF">CFR71_01990</name>
</gene>
<keyword evidence="1" id="KW-1133">Transmembrane helix</keyword>
<evidence type="ECO:0000256" key="1">
    <source>
        <dbReference type="SAM" id="Phobius"/>
    </source>
</evidence>
<protein>
    <submittedName>
        <fullName evidence="2">Uncharacterized protein</fullName>
    </submittedName>
</protein>
<proteinExistence type="predicted"/>
<keyword evidence="1" id="KW-0812">Transmembrane</keyword>
<organism evidence="2 3">
    <name type="scientific">Novacetimonas pomaceti</name>
    <dbReference type="NCBI Taxonomy" id="2021998"/>
    <lineage>
        <taxon>Bacteria</taxon>
        <taxon>Pseudomonadati</taxon>
        <taxon>Pseudomonadota</taxon>
        <taxon>Alphaproteobacteria</taxon>
        <taxon>Acetobacterales</taxon>
        <taxon>Acetobacteraceae</taxon>
        <taxon>Novacetimonas</taxon>
    </lineage>
</organism>
<accession>A0A318QIF9</accession>
<comment type="caution">
    <text evidence="2">The sequence shown here is derived from an EMBL/GenBank/DDBJ whole genome shotgun (WGS) entry which is preliminary data.</text>
</comment>
<dbReference type="Proteomes" id="UP000247609">
    <property type="component" value="Unassembled WGS sequence"/>
</dbReference>
<name>A0A318QIF9_9PROT</name>
<reference evidence="2 3" key="1">
    <citation type="submission" date="2017-07" db="EMBL/GenBank/DDBJ databases">
        <title>A draft genome sequence of Komagataeibacter sp. T5K1.</title>
        <authorList>
            <person name="Skraban J."/>
            <person name="Cleenwerck I."/>
            <person name="Vandamme P."/>
            <person name="Trcek J."/>
        </authorList>
    </citation>
    <scope>NUCLEOTIDE SEQUENCE [LARGE SCALE GENOMIC DNA]</scope>
    <source>
        <strain evidence="2 3">T5K1</strain>
    </source>
</reference>
<dbReference type="AlphaFoldDB" id="A0A318QIF9"/>